<dbReference type="PANTHER" id="PTHR39942">
    <property type="entry name" value="BCDNA.LD26519-RELATED"/>
    <property type="match status" value="1"/>
</dbReference>
<dbReference type="Proteomes" id="UP000076408">
    <property type="component" value="Unassembled WGS sequence"/>
</dbReference>
<evidence type="ECO:0000256" key="3">
    <source>
        <dbReference type="ARBA" id="ARBA00022833"/>
    </source>
</evidence>
<dbReference type="Gene3D" id="2.20.25.240">
    <property type="match status" value="1"/>
</dbReference>
<dbReference type="EnsemblMetazoa" id="ASTEI075880-RA">
    <property type="protein sequence ID" value="ASTEI075880-PA"/>
    <property type="gene ID" value="ASTEI075880"/>
</dbReference>
<dbReference type="Pfam" id="PF07776">
    <property type="entry name" value="zf-AD"/>
    <property type="match status" value="1"/>
</dbReference>
<keyword evidence="1" id="KW-0479">Metal-binding</keyword>
<feature type="region of interest" description="Disordered" evidence="4">
    <location>
        <begin position="522"/>
        <end position="572"/>
    </location>
</feature>
<feature type="region of interest" description="Disordered" evidence="4">
    <location>
        <begin position="276"/>
        <end position="327"/>
    </location>
</feature>
<organism evidence="5 6">
    <name type="scientific">Anopheles stephensi</name>
    <name type="common">Indo-Pakistan malaria mosquito</name>
    <dbReference type="NCBI Taxonomy" id="30069"/>
    <lineage>
        <taxon>Eukaryota</taxon>
        <taxon>Metazoa</taxon>
        <taxon>Ecdysozoa</taxon>
        <taxon>Arthropoda</taxon>
        <taxon>Hexapoda</taxon>
        <taxon>Insecta</taxon>
        <taxon>Pterygota</taxon>
        <taxon>Neoptera</taxon>
        <taxon>Endopterygota</taxon>
        <taxon>Diptera</taxon>
        <taxon>Nematocera</taxon>
        <taxon>Culicoidea</taxon>
        <taxon>Culicidae</taxon>
        <taxon>Anophelinae</taxon>
        <taxon>Anopheles</taxon>
    </lineage>
</organism>
<feature type="compositionally biased region" description="Gly residues" evidence="4">
    <location>
        <begin position="121"/>
        <end position="133"/>
    </location>
</feature>
<feature type="compositionally biased region" description="Low complexity" evidence="4">
    <location>
        <begin position="221"/>
        <end position="241"/>
    </location>
</feature>
<sequence>MEMDPLQTPIQTELPFCRLCFSQACDLYELFPGAGNDNESLLLKILELVNVAISFDEDLNSYICGKCVTMVEDFFEYKEKVKENDLLLREKRKSVDHATAIYNVVSMQPDATNSSASNGATGAGSGSELGAGGIDEPHVGLDQRISIDGGPPLNGNIIEFKKQLFTASPAQIGIWLCVASGSDIQCPAAIEVDDNIQVVAEIGQHNHGLPVSVPENPPETTPTKQQQQQQQPQQQPQQHQQPQPPPHHHPHHPQTTQEHHVHEEDTIVVTTDGTPAILTTTTGTPVVSNSASRAAGGGGAGNKASTTSASSAKKKKPRDQPSKRKVSNDILVGDGWLTDVTTYKRNHYQLVTKDGYQTFLIYNGYRFRTQQKIRNGIAAWKCAWNGRKGCQAILHITEDYQKVREVGSPHNHEPSLRDRIISNKPTNGNTSDQSLIMQSDGEELSEMHKITATASVGSTSSGATGTLAGETITLGGGATVVAITTTGANAAAVNSSTSTTTAVAAAAASLDLTSEMDFVQQSSNSGSELITTTTTTSTSGASSASSADQPGTTTGHHQQQHQHHHHHHHPHHEVVGVVDEVVGKDDTTMSMDIEEIIRPHVVLHPASE</sequence>
<reference evidence="5" key="2">
    <citation type="submission" date="2020-05" db="UniProtKB">
        <authorList>
            <consortium name="EnsemblMetazoa"/>
        </authorList>
    </citation>
    <scope>IDENTIFICATION</scope>
    <source>
        <strain evidence="5">Indian</strain>
    </source>
</reference>
<dbReference type="AlphaFoldDB" id="A0A182YGK3"/>
<feature type="region of interest" description="Disordered" evidence="4">
    <location>
        <begin position="406"/>
        <end position="434"/>
    </location>
</feature>
<dbReference type="SUPFAM" id="SSF57716">
    <property type="entry name" value="Glucocorticoid receptor-like (DNA-binding domain)"/>
    <property type="match status" value="1"/>
</dbReference>
<evidence type="ECO:0000256" key="2">
    <source>
        <dbReference type="ARBA" id="ARBA00022771"/>
    </source>
</evidence>
<dbReference type="Pfam" id="PF04500">
    <property type="entry name" value="FLYWCH"/>
    <property type="match status" value="1"/>
</dbReference>
<accession>A0A182YGK3</accession>
<dbReference type="GO" id="GO:0008270">
    <property type="term" value="F:zinc ion binding"/>
    <property type="evidence" value="ECO:0007669"/>
    <property type="project" value="UniProtKB-UniRule"/>
</dbReference>
<evidence type="ECO:0000256" key="1">
    <source>
        <dbReference type="ARBA" id="ARBA00022723"/>
    </source>
</evidence>
<evidence type="ECO:0000313" key="5">
    <source>
        <dbReference type="EnsemblMetazoa" id="ASTEI075880-PA"/>
    </source>
</evidence>
<feature type="compositionally biased region" description="Polar residues" evidence="4">
    <location>
        <begin position="423"/>
        <end position="434"/>
    </location>
</feature>
<dbReference type="GO" id="GO:0005634">
    <property type="term" value="C:nucleus"/>
    <property type="evidence" value="ECO:0007669"/>
    <property type="project" value="InterPro"/>
</dbReference>
<feature type="region of interest" description="Disordered" evidence="4">
    <location>
        <begin position="207"/>
        <end position="262"/>
    </location>
</feature>
<feature type="compositionally biased region" description="Basic residues" evidence="4">
    <location>
        <begin position="558"/>
        <end position="571"/>
    </location>
</feature>
<keyword evidence="2" id="KW-0863">Zinc-finger</keyword>
<feature type="region of interest" description="Disordered" evidence="4">
    <location>
        <begin position="112"/>
        <end position="135"/>
    </location>
</feature>
<dbReference type="SMART" id="SM00868">
    <property type="entry name" value="zf-AD"/>
    <property type="match status" value="1"/>
</dbReference>
<dbReference type="VEuPathDB" id="VectorBase:ASTEI075880"/>
<protein>
    <submittedName>
        <fullName evidence="5">Uncharacterized protein</fullName>
    </submittedName>
</protein>
<name>A0A182YGK3_ANOST</name>
<dbReference type="OMA" id="WKCAWNG"/>
<dbReference type="VEuPathDB" id="VectorBase:ASTEI20_038194"/>
<dbReference type="InterPro" id="IPR007588">
    <property type="entry name" value="Znf_FLYWCH"/>
</dbReference>
<feature type="compositionally biased region" description="Basic and acidic residues" evidence="4">
    <location>
        <begin position="406"/>
        <end position="421"/>
    </location>
</feature>
<dbReference type="Gene3D" id="3.40.1800.20">
    <property type="match status" value="1"/>
</dbReference>
<dbReference type="InterPro" id="IPR012934">
    <property type="entry name" value="Znf_AD"/>
</dbReference>
<dbReference type="PROSITE" id="PS51915">
    <property type="entry name" value="ZAD"/>
    <property type="match status" value="1"/>
</dbReference>
<dbReference type="VEuPathDB" id="VectorBase:ASTE010920"/>
<dbReference type="PANTHER" id="PTHR39942:SF1">
    <property type="entry name" value="BCDNA.LD26519-RELATED"/>
    <property type="match status" value="1"/>
</dbReference>
<evidence type="ECO:0000256" key="4">
    <source>
        <dbReference type="SAM" id="MobiDB-lite"/>
    </source>
</evidence>
<feature type="compositionally biased region" description="Low complexity" evidence="4">
    <location>
        <begin position="276"/>
        <end position="294"/>
    </location>
</feature>
<feature type="compositionally biased region" description="Low complexity" evidence="4">
    <location>
        <begin position="531"/>
        <end position="547"/>
    </location>
</feature>
<proteinExistence type="predicted"/>
<evidence type="ECO:0000313" key="6">
    <source>
        <dbReference type="Proteomes" id="UP000076408"/>
    </source>
</evidence>
<dbReference type="STRING" id="30069.A0A182YGK3"/>
<keyword evidence="6" id="KW-1185">Reference proteome</keyword>
<reference evidence="6" key="1">
    <citation type="journal article" date="2014" name="Genome Biol.">
        <title>Genome analysis of a major urban malaria vector mosquito, Anopheles stephensi.</title>
        <authorList>
            <person name="Jiang X."/>
            <person name="Peery A."/>
            <person name="Hall A.B."/>
            <person name="Sharma A."/>
            <person name="Chen X.G."/>
            <person name="Waterhouse R.M."/>
            <person name="Komissarov A."/>
            <person name="Riehle M.M."/>
            <person name="Shouche Y."/>
            <person name="Sharakhova M.V."/>
            <person name="Lawson D."/>
            <person name="Pakpour N."/>
            <person name="Arensburger P."/>
            <person name="Davidson V.L."/>
            <person name="Eiglmeier K."/>
            <person name="Emrich S."/>
            <person name="George P."/>
            <person name="Kennedy R.C."/>
            <person name="Mane S.P."/>
            <person name="Maslen G."/>
            <person name="Oringanje C."/>
            <person name="Qi Y."/>
            <person name="Settlage R."/>
            <person name="Tojo M."/>
            <person name="Tubio J.M."/>
            <person name="Unger M.F."/>
            <person name="Wang B."/>
            <person name="Vernick K.D."/>
            <person name="Ribeiro J.M."/>
            <person name="James A.A."/>
            <person name="Michel K."/>
            <person name="Riehle M.A."/>
            <person name="Luckhart S."/>
            <person name="Sharakhov I.V."/>
            <person name="Tu Z."/>
        </authorList>
    </citation>
    <scope>NUCLEOTIDE SEQUENCE [LARGE SCALE GENOMIC DNA]</scope>
    <source>
        <strain evidence="6">Indian</strain>
    </source>
</reference>
<keyword evidence="3" id="KW-0862">Zinc</keyword>
<feature type="compositionally biased region" description="Low complexity" evidence="4">
    <location>
        <begin position="302"/>
        <end position="311"/>
    </location>
</feature>